<evidence type="ECO:0000256" key="16">
    <source>
        <dbReference type="RuleBase" id="RU004516"/>
    </source>
</evidence>
<keyword evidence="19" id="KW-1185">Reference proteome</keyword>
<comment type="pathway">
    <text evidence="4 17">Amino-acid biosynthesis; L-valine biosynthesis; L-valine from pyruvate: step 4/4.</text>
</comment>
<dbReference type="InterPro" id="IPR018300">
    <property type="entry name" value="Aminotrans_IV_CS"/>
</dbReference>
<dbReference type="AlphaFoldDB" id="A0A6C0GSD5"/>
<dbReference type="Proteomes" id="UP000480178">
    <property type="component" value="Chromosome"/>
</dbReference>
<evidence type="ECO:0000313" key="18">
    <source>
        <dbReference type="EMBL" id="QHT71025.1"/>
    </source>
</evidence>
<evidence type="ECO:0000313" key="19">
    <source>
        <dbReference type="Proteomes" id="UP000480178"/>
    </source>
</evidence>
<evidence type="ECO:0000256" key="12">
    <source>
        <dbReference type="ARBA" id="ARBA00048212"/>
    </source>
</evidence>
<evidence type="ECO:0000256" key="2">
    <source>
        <dbReference type="ARBA" id="ARBA00003109"/>
    </source>
</evidence>
<dbReference type="FunFam" id="3.20.10.10:FF:000002">
    <property type="entry name" value="D-alanine aminotransferase"/>
    <property type="match status" value="1"/>
</dbReference>
<name>A0A6C0GSD5_9BACT</name>
<dbReference type="GO" id="GO:0009099">
    <property type="term" value="P:L-valine biosynthetic process"/>
    <property type="evidence" value="ECO:0007669"/>
    <property type="project" value="UniProtKB-UniPathway"/>
</dbReference>
<comment type="cofactor">
    <cofactor evidence="1 16">
        <name>pyridoxal 5'-phosphate</name>
        <dbReference type="ChEBI" id="CHEBI:597326"/>
    </cofactor>
</comment>
<dbReference type="RefSeq" id="WP_162446968.1">
    <property type="nucleotide sequence ID" value="NZ_CP048222.1"/>
</dbReference>
<dbReference type="GO" id="GO:0009097">
    <property type="term" value="P:isoleucine biosynthetic process"/>
    <property type="evidence" value="ECO:0007669"/>
    <property type="project" value="UniProtKB-UniPathway"/>
</dbReference>
<evidence type="ECO:0000256" key="4">
    <source>
        <dbReference type="ARBA" id="ARBA00004931"/>
    </source>
</evidence>
<dbReference type="PANTHER" id="PTHR42743:SF11">
    <property type="entry name" value="AMINODEOXYCHORISMATE LYASE"/>
    <property type="match status" value="1"/>
</dbReference>
<evidence type="ECO:0000256" key="8">
    <source>
        <dbReference type="ARBA" id="ARBA00022605"/>
    </source>
</evidence>
<comment type="catalytic activity">
    <reaction evidence="13 17">
        <text>L-isoleucine + 2-oxoglutarate = (S)-3-methyl-2-oxopentanoate + L-glutamate</text>
        <dbReference type="Rhea" id="RHEA:24801"/>
        <dbReference type="ChEBI" id="CHEBI:16810"/>
        <dbReference type="ChEBI" id="CHEBI:29985"/>
        <dbReference type="ChEBI" id="CHEBI:35146"/>
        <dbReference type="ChEBI" id="CHEBI:58045"/>
        <dbReference type="EC" id="2.6.1.42"/>
    </reaction>
</comment>
<comment type="pathway">
    <text evidence="5 17">Amino-acid biosynthesis; L-leucine biosynthesis; L-leucine from 3-methyl-2-oxobutanoate: step 4/4.</text>
</comment>
<dbReference type="EMBL" id="CP048222">
    <property type="protein sequence ID" value="QHT71025.1"/>
    <property type="molecule type" value="Genomic_DNA"/>
</dbReference>
<dbReference type="GO" id="GO:0009098">
    <property type="term" value="P:L-leucine biosynthetic process"/>
    <property type="evidence" value="ECO:0007669"/>
    <property type="project" value="UniProtKB-UniPathway"/>
</dbReference>
<gene>
    <name evidence="17" type="primary">ilvE</name>
    <name evidence="18" type="ORF">GXP67_32430</name>
</gene>
<keyword evidence="9 17" id="KW-0808">Transferase</keyword>
<comment type="catalytic activity">
    <reaction evidence="12 17">
        <text>L-valine + 2-oxoglutarate = 3-methyl-2-oxobutanoate + L-glutamate</text>
        <dbReference type="Rhea" id="RHEA:24813"/>
        <dbReference type="ChEBI" id="CHEBI:11851"/>
        <dbReference type="ChEBI" id="CHEBI:16810"/>
        <dbReference type="ChEBI" id="CHEBI:29985"/>
        <dbReference type="ChEBI" id="CHEBI:57762"/>
        <dbReference type="EC" id="2.6.1.42"/>
    </reaction>
</comment>
<dbReference type="CDD" id="cd00449">
    <property type="entry name" value="PLPDE_IV"/>
    <property type="match status" value="1"/>
</dbReference>
<proteinExistence type="inferred from homology"/>
<dbReference type="SUPFAM" id="SSF56752">
    <property type="entry name" value="D-aminoacid aminotransferase-like PLP-dependent enzymes"/>
    <property type="match status" value="1"/>
</dbReference>
<dbReference type="UniPathway" id="UPA00047">
    <property type="reaction ID" value="UER00058"/>
</dbReference>
<dbReference type="InterPro" id="IPR043132">
    <property type="entry name" value="BCAT-like_C"/>
</dbReference>
<dbReference type="InterPro" id="IPR001544">
    <property type="entry name" value="Aminotrans_IV"/>
</dbReference>
<protein>
    <recommendedName>
        <fullName evidence="17">Branched-chain-amino-acid aminotransferase</fullName>
        <shortName evidence="17">BCAT</shortName>
        <ecNumber evidence="17">2.6.1.42</ecNumber>
    </recommendedName>
</protein>
<dbReference type="PANTHER" id="PTHR42743">
    <property type="entry name" value="AMINO-ACID AMINOTRANSFERASE"/>
    <property type="match status" value="1"/>
</dbReference>
<evidence type="ECO:0000256" key="13">
    <source>
        <dbReference type="ARBA" id="ARBA00048798"/>
    </source>
</evidence>
<comment type="function">
    <text evidence="2 17">Acts on leucine, isoleucine and valine.</text>
</comment>
<dbReference type="Gene3D" id="3.30.470.10">
    <property type="match status" value="1"/>
</dbReference>
<keyword evidence="11 17" id="KW-0100">Branched-chain amino acid biosynthesis</keyword>
<dbReference type="UniPathway" id="UPA00049">
    <property type="reaction ID" value="UER00062"/>
</dbReference>
<dbReference type="InterPro" id="IPR043131">
    <property type="entry name" value="BCAT-like_N"/>
</dbReference>
<dbReference type="InterPro" id="IPR005785">
    <property type="entry name" value="B_amino_transI"/>
</dbReference>
<comment type="pathway">
    <text evidence="3 17">Amino-acid biosynthesis; L-isoleucine biosynthesis; L-isoleucine from 2-oxobutanoate: step 4/4.</text>
</comment>
<evidence type="ECO:0000256" key="3">
    <source>
        <dbReference type="ARBA" id="ARBA00004824"/>
    </source>
</evidence>
<keyword evidence="8 17" id="KW-0028">Amino-acid biosynthesis</keyword>
<dbReference type="GO" id="GO:0052655">
    <property type="term" value="F:L-valine-2-oxoglutarate transaminase activity"/>
    <property type="evidence" value="ECO:0007669"/>
    <property type="project" value="RHEA"/>
</dbReference>
<evidence type="ECO:0000256" key="6">
    <source>
        <dbReference type="ARBA" id="ARBA00009320"/>
    </source>
</evidence>
<dbReference type="Gene3D" id="3.20.10.10">
    <property type="entry name" value="D-amino Acid Aminotransferase, subunit A, domain 2"/>
    <property type="match status" value="1"/>
</dbReference>
<dbReference type="KEGG" id="rhoz:GXP67_32430"/>
<evidence type="ECO:0000256" key="7">
    <source>
        <dbReference type="ARBA" id="ARBA00022576"/>
    </source>
</evidence>
<reference evidence="18 19" key="1">
    <citation type="submission" date="2020-01" db="EMBL/GenBank/DDBJ databases">
        <authorList>
            <person name="Kim M.K."/>
        </authorList>
    </citation>
    <scope>NUCLEOTIDE SEQUENCE [LARGE SCALE GENOMIC DNA]</scope>
    <source>
        <strain evidence="18 19">172606-1</strain>
    </source>
</reference>
<evidence type="ECO:0000256" key="11">
    <source>
        <dbReference type="ARBA" id="ARBA00023304"/>
    </source>
</evidence>
<sequence>MYHKENSIVYLNGKFVKASEATCSLYSQTVHYGMGVFEGIRSYDTRNGTKIFKAREHFERLLHSAHLMGIPHSYTVDELIQLSYSLLEKNNLEDAYIRPLLYMDENMSLQVKKTSSSNLFMAAWQWDKYLGDKRINVYISSYVRPSPKSFCIEAKTCGNYVNSILASTEARNAGYDEAILLDQNGNVAEGAASNLFIEKDGKLYTPPRGNILPGITRGAVIEMAKEKDIEVIEKLFSTDELYAADAAFLTGTAVEVAAIKSVNKIPYKKEFHHTITFEMEKDFKNFVRNYHDPAYTII</sequence>
<evidence type="ECO:0000256" key="14">
    <source>
        <dbReference type="ARBA" id="ARBA00049229"/>
    </source>
</evidence>
<dbReference type="EC" id="2.6.1.42" evidence="17"/>
<dbReference type="NCBIfam" id="NF005146">
    <property type="entry name" value="PRK06606.1"/>
    <property type="match status" value="1"/>
</dbReference>
<comment type="catalytic activity">
    <reaction evidence="14 17">
        <text>L-leucine + 2-oxoglutarate = 4-methyl-2-oxopentanoate + L-glutamate</text>
        <dbReference type="Rhea" id="RHEA:18321"/>
        <dbReference type="ChEBI" id="CHEBI:16810"/>
        <dbReference type="ChEBI" id="CHEBI:17865"/>
        <dbReference type="ChEBI" id="CHEBI:29985"/>
        <dbReference type="ChEBI" id="CHEBI:57427"/>
        <dbReference type="EC" id="2.6.1.42"/>
    </reaction>
</comment>
<evidence type="ECO:0000256" key="5">
    <source>
        <dbReference type="ARBA" id="ARBA00005072"/>
    </source>
</evidence>
<accession>A0A6C0GSD5</accession>
<evidence type="ECO:0000256" key="1">
    <source>
        <dbReference type="ARBA" id="ARBA00001933"/>
    </source>
</evidence>
<organism evidence="18 19">
    <name type="scientific">Rhodocytophaga rosea</name>
    <dbReference type="NCBI Taxonomy" id="2704465"/>
    <lineage>
        <taxon>Bacteria</taxon>
        <taxon>Pseudomonadati</taxon>
        <taxon>Bacteroidota</taxon>
        <taxon>Cytophagia</taxon>
        <taxon>Cytophagales</taxon>
        <taxon>Rhodocytophagaceae</taxon>
        <taxon>Rhodocytophaga</taxon>
    </lineage>
</organism>
<dbReference type="Pfam" id="PF01063">
    <property type="entry name" value="Aminotran_4"/>
    <property type="match status" value="1"/>
</dbReference>
<evidence type="ECO:0000256" key="17">
    <source>
        <dbReference type="RuleBase" id="RU364094"/>
    </source>
</evidence>
<evidence type="ECO:0000256" key="15">
    <source>
        <dbReference type="RuleBase" id="RU004106"/>
    </source>
</evidence>
<keyword evidence="7 17" id="KW-0032">Aminotransferase</keyword>
<evidence type="ECO:0000256" key="10">
    <source>
        <dbReference type="ARBA" id="ARBA00022898"/>
    </source>
</evidence>
<dbReference type="GO" id="GO:0052656">
    <property type="term" value="F:L-isoleucine-2-oxoglutarate transaminase activity"/>
    <property type="evidence" value="ECO:0007669"/>
    <property type="project" value="RHEA"/>
</dbReference>
<comment type="similarity">
    <text evidence="6 15">Belongs to the class-IV pyridoxal-phosphate-dependent aminotransferase family.</text>
</comment>
<dbReference type="NCBIfam" id="TIGR01122">
    <property type="entry name" value="ilvE_I"/>
    <property type="match status" value="1"/>
</dbReference>
<dbReference type="GO" id="GO:0052654">
    <property type="term" value="F:L-leucine-2-oxoglutarate transaminase activity"/>
    <property type="evidence" value="ECO:0007669"/>
    <property type="project" value="RHEA"/>
</dbReference>
<keyword evidence="10 16" id="KW-0663">Pyridoxal phosphate</keyword>
<dbReference type="UniPathway" id="UPA00048">
    <property type="reaction ID" value="UER00073"/>
</dbReference>
<dbReference type="InterPro" id="IPR050571">
    <property type="entry name" value="Class-IV_PLP-Dep_Aminotrnsfr"/>
</dbReference>
<dbReference type="PROSITE" id="PS00770">
    <property type="entry name" value="AA_TRANSFER_CLASS_4"/>
    <property type="match status" value="1"/>
</dbReference>
<evidence type="ECO:0000256" key="9">
    <source>
        <dbReference type="ARBA" id="ARBA00022679"/>
    </source>
</evidence>
<dbReference type="InterPro" id="IPR036038">
    <property type="entry name" value="Aminotransferase-like"/>
</dbReference>